<evidence type="ECO:0000313" key="10">
    <source>
        <dbReference type="EMBL" id="NMM39930.1"/>
    </source>
</evidence>
<dbReference type="PANTHER" id="PTHR43570">
    <property type="entry name" value="ALDEHYDE DEHYDROGENASE"/>
    <property type="match status" value="1"/>
</dbReference>
<evidence type="ECO:0000256" key="3">
    <source>
        <dbReference type="ARBA" id="ARBA00023027"/>
    </source>
</evidence>
<evidence type="ECO:0000313" key="11">
    <source>
        <dbReference type="Proteomes" id="UP000570493"/>
    </source>
</evidence>
<proteinExistence type="inferred from homology"/>
<sequence>MSMLLSETDTVCNPELKAQFDEMQLHFAAQPYLALSQRIRLLKSLKRELLTLEAELVAASSKDFGFRTAFDTVLGDILPTVKTISYTIAHLPKWAKNSPRKAGLSLAPSKVAVSYQPKGVVGIISPWNYPIQLSIVPVITAIAAGNRVLLKVSEFTPHTNQVLKKLFTGELSEHCAVIEGEALLSQQFSCLPFAHLFFTGSTAIGRHVMAAASKNLTPVTLELGGKSPVIITAQADIDKAAKAILFSKMTNAGQVCVAPDYVLVPENLQHQLVRSLCSLYKKHYKLGVDGKNLTSVINSHHFQRLTDLLADAQQQGAQIIKPLDENQSDEHKHRLGLHIVTDVNDNMKLMQEELFGPILAIVSYQALPQAIAYINQRPQPLALYIMGQDKQINEGIQQQTQSGTFAINDTLIQVTADDVPFGGLGASGMGNYHGIEGFLAFSHARNTLKTGGFNPKLGLLLAQNKILIKILKWLYLRP</sequence>
<dbReference type="GO" id="GO:0005737">
    <property type="term" value="C:cytoplasm"/>
    <property type="evidence" value="ECO:0007669"/>
    <property type="project" value="TreeGrafter"/>
</dbReference>
<dbReference type="PANTHER" id="PTHR43570:SF20">
    <property type="entry name" value="ALDEHYDE DEHYDROGENASE ALDX-RELATED"/>
    <property type="match status" value="1"/>
</dbReference>
<feature type="active site" evidence="5">
    <location>
        <position position="256"/>
    </location>
</feature>
<dbReference type="Gene3D" id="3.40.605.10">
    <property type="entry name" value="Aldehyde Dehydrogenase, Chain A, domain 1"/>
    <property type="match status" value="1"/>
</dbReference>
<dbReference type="InterPro" id="IPR016161">
    <property type="entry name" value="Ald_DH/histidinol_DH"/>
</dbReference>
<evidence type="ECO:0000256" key="2">
    <source>
        <dbReference type="ARBA" id="ARBA00023002"/>
    </source>
</evidence>
<dbReference type="EMBL" id="JABBMT010000003">
    <property type="protein sequence ID" value="NMM39930.1"/>
    <property type="molecule type" value="Genomic_DNA"/>
</dbReference>
<evidence type="ECO:0000259" key="9">
    <source>
        <dbReference type="Pfam" id="PF00171"/>
    </source>
</evidence>
<comment type="similarity">
    <text evidence="1 4 7">Belongs to the aldehyde dehydrogenase family.</text>
</comment>
<dbReference type="Pfam" id="PF00171">
    <property type="entry name" value="Aldedh"/>
    <property type="match status" value="1"/>
</dbReference>
<keyword evidence="8" id="KW-0175">Coiled coil</keyword>
<dbReference type="PROSITE" id="PS00687">
    <property type="entry name" value="ALDEHYDE_DEHYDR_GLU"/>
    <property type="match status" value="1"/>
</dbReference>
<dbReference type="GO" id="GO:0006081">
    <property type="term" value="P:aldehyde metabolic process"/>
    <property type="evidence" value="ECO:0007669"/>
    <property type="project" value="InterPro"/>
</dbReference>
<dbReference type="SUPFAM" id="SSF53720">
    <property type="entry name" value="ALDH-like"/>
    <property type="match status" value="1"/>
</dbReference>
<evidence type="ECO:0000256" key="5">
    <source>
        <dbReference type="PIRSR" id="PIRSR036492-1"/>
    </source>
</evidence>
<evidence type="ECO:0000256" key="4">
    <source>
        <dbReference type="PIRNR" id="PIRNR036492"/>
    </source>
</evidence>
<feature type="domain" description="Aldehyde dehydrogenase" evidence="9">
    <location>
        <begin position="28"/>
        <end position="444"/>
    </location>
</feature>
<comment type="caution">
    <text evidence="10">The sequence shown here is derived from an EMBL/GenBank/DDBJ whole genome shotgun (WGS) entry which is preliminary data.</text>
</comment>
<dbReference type="InterPro" id="IPR012394">
    <property type="entry name" value="Aldehyde_DH_NAD(P)"/>
</dbReference>
<dbReference type="Gene3D" id="3.40.309.10">
    <property type="entry name" value="Aldehyde Dehydrogenase, Chain A, domain 2"/>
    <property type="match status" value="1"/>
</dbReference>
<dbReference type="InterPro" id="IPR016162">
    <property type="entry name" value="Ald_DH_N"/>
</dbReference>
<organism evidence="10 11">
    <name type="scientific">Pseudoalteromonas arctica</name>
    <dbReference type="NCBI Taxonomy" id="394751"/>
    <lineage>
        <taxon>Bacteria</taxon>
        <taxon>Pseudomonadati</taxon>
        <taxon>Pseudomonadota</taxon>
        <taxon>Gammaproteobacteria</taxon>
        <taxon>Alteromonadales</taxon>
        <taxon>Pseudoalteromonadaceae</taxon>
        <taxon>Pseudoalteromonas</taxon>
    </lineage>
</organism>
<reference evidence="10" key="1">
    <citation type="submission" date="2020-04" db="EMBL/GenBank/DDBJ databases">
        <title>Genome Sequencing for Pseudoaltermonas arctica.</title>
        <authorList>
            <person name="Elkins N.S."/>
        </authorList>
    </citation>
    <scope>NUCLEOTIDE SEQUENCE [LARGE SCALE GENOMIC DNA]</scope>
    <source>
        <strain evidence="10">NEC-BIFX-2020_0012</strain>
    </source>
</reference>
<dbReference type="AlphaFoldDB" id="A0A7Y0DQR2"/>
<feature type="active site" evidence="5 6">
    <location>
        <position position="222"/>
    </location>
</feature>
<keyword evidence="2 4" id="KW-0560">Oxidoreductase</keyword>
<protein>
    <recommendedName>
        <fullName evidence="4">Aldehyde dehydrogenase</fullName>
    </recommendedName>
</protein>
<evidence type="ECO:0000256" key="1">
    <source>
        <dbReference type="ARBA" id="ARBA00009986"/>
    </source>
</evidence>
<dbReference type="PIRSF" id="PIRSF036492">
    <property type="entry name" value="ALDH"/>
    <property type="match status" value="1"/>
</dbReference>
<dbReference type="Proteomes" id="UP000570493">
    <property type="component" value="Unassembled WGS sequence"/>
</dbReference>
<evidence type="ECO:0000256" key="7">
    <source>
        <dbReference type="RuleBase" id="RU003345"/>
    </source>
</evidence>
<keyword evidence="11" id="KW-1185">Reference proteome</keyword>
<dbReference type="InterPro" id="IPR015590">
    <property type="entry name" value="Aldehyde_DH_dom"/>
</dbReference>
<name>A0A7Y0DQR2_9GAMM</name>
<feature type="coiled-coil region" evidence="8">
    <location>
        <begin position="35"/>
        <end position="62"/>
    </location>
</feature>
<evidence type="ECO:0000256" key="6">
    <source>
        <dbReference type="PROSITE-ProRule" id="PRU10007"/>
    </source>
</evidence>
<accession>A0A7Y0DQR2</accession>
<keyword evidence="3" id="KW-0520">NAD</keyword>
<dbReference type="CDD" id="cd07133">
    <property type="entry name" value="ALDH_CALDH_CalB"/>
    <property type="match status" value="1"/>
</dbReference>
<dbReference type="InterPro" id="IPR029510">
    <property type="entry name" value="Ald_DH_CS_GLU"/>
</dbReference>
<evidence type="ECO:0000256" key="8">
    <source>
        <dbReference type="SAM" id="Coils"/>
    </source>
</evidence>
<dbReference type="InterPro" id="IPR016163">
    <property type="entry name" value="Ald_DH_C"/>
</dbReference>
<gene>
    <name evidence="10" type="ORF">HHO47_03505</name>
</gene>
<dbReference type="GO" id="GO:0004029">
    <property type="term" value="F:aldehyde dehydrogenase (NAD+) activity"/>
    <property type="evidence" value="ECO:0007669"/>
    <property type="project" value="TreeGrafter"/>
</dbReference>